<proteinExistence type="predicted"/>
<evidence type="ECO:0008006" key="4">
    <source>
        <dbReference type="Google" id="ProtNLM"/>
    </source>
</evidence>
<dbReference type="Proteomes" id="UP000031036">
    <property type="component" value="Unassembled WGS sequence"/>
</dbReference>
<evidence type="ECO:0000313" key="2">
    <source>
        <dbReference type="EMBL" id="KHN77963.1"/>
    </source>
</evidence>
<dbReference type="EMBL" id="JPKZ01002210">
    <property type="protein sequence ID" value="KHN77963.1"/>
    <property type="molecule type" value="Genomic_DNA"/>
</dbReference>
<feature type="signal peptide" evidence="1">
    <location>
        <begin position="1"/>
        <end position="18"/>
    </location>
</feature>
<evidence type="ECO:0000256" key="1">
    <source>
        <dbReference type="SAM" id="SignalP"/>
    </source>
</evidence>
<gene>
    <name evidence="2" type="ORF">Tcan_07646</name>
</gene>
<name>A0A0B2V8U5_TOXCA</name>
<keyword evidence="1" id="KW-0732">Signal</keyword>
<organism evidence="2 3">
    <name type="scientific">Toxocara canis</name>
    <name type="common">Canine roundworm</name>
    <dbReference type="NCBI Taxonomy" id="6265"/>
    <lineage>
        <taxon>Eukaryota</taxon>
        <taxon>Metazoa</taxon>
        <taxon>Ecdysozoa</taxon>
        <taxon>Nematoda</taxon>
        <taxon>Chromadorea</taxon>
        <taxon>Rhabditida</taxon>
        <taxon>Spirurina</taxon>
        <taxon>Ascaridomorpha</taxon>
        <taxon>Ascaridoidea</taxon>
        <taxon>Toxocaridae</taxon>
        <taxon>Toxocara</taxon>
    </lineage>
</organism>
<protein>
    <recommendedName>
        <fullName evidence="4">EB domain-containing protein</fullName>
    </recommendedName>
</protein>
<dbReference type="AlphaFoldDB" id="A0A0B2V8U5"/>
<feature type="chain" id="PRO_5002079779" description="EB domain-containing protein" evidence="1">
    <location>
        <begin position="19"/>
        <end position="130"/>
    </location>
</feature>
<comment type="caution">
    <text evidence="2">The sequence shown here is derived from an EMBL/GenBank/DDBJ whole genome shotgun (WGS) entry which is preliminary data.</text>
</comment>
<keyword evidence="3" id="KW-1185">Reference proteome</keyword>
<reference evidence="2 3" key="1">
    <citation type="submission" date="2014-11" db="EMBL/GenBank/DDBJ databases">
        <title>Genetic blueprint of the zoonotic pathogen Toxocara canis.</title>
        <authorList>
            <person name="Zhu X.-Q."/>
            <person name="Korhonen P.K."/>
            <person name="Cai H."/>
            <person name="Young N.D."/>
            <person name="Nejsum P."/>
            <person name="von Samson-Himmelstjerna G."/>
            <person name="Boag P.R."/>
            <person name="Tan P."/>
            <person name="Li Q."/>
            <person name="Min J."/>
            <person name="Yang Y."/>
            <person name="Wang X."/>
            <person name="Fang X."/>
            <person name="Hall R.S."/>
            <person name="Hofmann A."/>
            <person name="Sternberg P.W."/>
            <person name="Jex A.R."/>
            <person name="Gasser R.B."/>
        </authorList>
    </citation>
    <scope>NUCLEOTIDE SEQUENCE [LARGE SCALE GENOMIC DNA]</scope>
    <source>
        <strain evidence="2">PN_DK_2014</strain>
    </source>
</reference>
<sequence>MLFLCFELLVLFLSETLAQLTELRAPIVAVGSSGCRLRPFGCDLNCPNGFRWGVAGACSCLCNDEPCQQKRCAANELCRRGEDGGVQCVPRIGRSFCCSQSLFVIHFPINRSFHAHNPYRVLLFADAKLV</sequence>
<accession>A0A0B2V8U5</accession>
<evidence type="ECO:0000313" key="3">
    <source>
        <dbReference type="Proteomes" id="UP000031036"/>
    </source>
</evidence>